<reference evidence="2 3" key="1">
    <citation type="journal article" date="2010" name="Genome Biol. Evol.">
        <title>The sequence of a 1.8-mb bacterial linear plasmid reveals a rich evolutionary reservoir of secondary metabolic pathways.</title>
        <authorList>
            <person name="Medema M.H."/>
            <person name="Trefzer A."/>
            <person name="Kovalchuk A."/>
            <person name="van den Berg M."/>
            <person name="Mueller U."/>
            <person name="Heijne W."/>
            <person name="Wu L."/>
            <person name="Alam M.T."/>
            <person name="Ronning C.M."/>
            <person name="Nierman W.C."/>
            <person name="Bovenberg R.A.L."/>
            <person name="Breitling R."/>
            <person name="Takano E."/>
        </authorList>
    </citation>
    <scope>NUCLEOTIDE SEQUENCE [LARGE SCALE GENOMIC DNA]</scope>
    <source>
        <strain evidence="3">ATCC 27064 / DSM 738 / JCM 4710 / NBRC 13307 / NCIMB 12785 / NRRL 3585 / VKM Ac-602</strain>
    </source>
</reference>
<dbReference type="AlphaFoldDB" id="E2QA62"/>
<feature type="compositionally biased region" description="Basic residues" evidence="1">
    <location>
        <begin position="259"/>
        <end position="283"/>
    </location>
</feature>
<dbReference type="EMBL" id="CM000913">
    <property type="protein sequence ID" value="EFG09761.1"/>
    <property type="molecule type" value="Genomic_DNA"/>
</dbReference>
<dbReference type="Proteomes" id="UP000002357">
    <property type="component" value="Chromosome"/>
</dbReference>
<gene>
    <name evidence="2" type="ORF">SCLAV_4689</name>
</gene>
<feature type="region of interest" description="Disordered" evidence="1">
    <location>
        <begin position="1"/>
        <end position="176"/>
    </location>
</feature>
<accession>E2QA62</accession>
<feature type="compositionally biased region" description="Low complexity" evidence="1">
    <location>
        <begin position="321"/>
        <end position="340"/>
    </location>
</feature>
<feature type="compositionally biased region" description="Low complexity" evidence="1">
    <location>
        <begin position="228"/>
        <end position="250"/>
    </location>
</feature>
<feature type="compositionally biased region" description="Basic residues" evidence="1">
    <location>
        <begin position="308"/>
        <end position="320"/>
    </location>
</feature>
<feature type="compositionally biased region" description="Low complexity" evidence="1">
    <location>
        <begin position="130"/>
        <end position="139"/>
    </location>
</feature>
<evidence type="ECO:0000313" key="3">
    <source>
        <dbReference type="Proteomes" id="UP000002357"/>
    </source>
</evidence>
<feature type="region of interest" description="Disordered" evidence="1">
    <location>
        <begin position="191"/>
        <end position="340"/>
    </location>
</feature>
<sequence>MAPASVRRPTPWATTGFPSWFPADSDSGPDGPPRAPRTVSVRFPGAGSGRSGRAPERRPGPVHAPGRFASAHLGGVSGPSPPEGPESPGEPGAAGNPHRATAGPSPEPPPNHGRAAGPRTTAPPPRPRSRAPAPDGAARTAPRTARDHRPAPGSPRRSALRLRTAAGARHHTRESVNALCRPCEQTVPTVRARGVRVPPRNGTPAAMAGFRQRDPGGPGKPSGQETGAPARRPGAATPAAPRRSRASPRAACPPLPPRPPRRRSHRWCPRHRPPARSSRRPARSRPANAPRTTVRRAPCHGRSSAARCRGRRRRWWRRRSPACPGPAAARPPRRCAAPAR</sequence>
<organism evidence="2 3">
    <name type="scientific">Streptomyces clavuligerus</name>
    <dbReference type="NCBI Taxonomy" id="1901"/>
    <lineage>
        <taxon>Bacteria</taxon>
        <taxon>Bacillati</taxon>
        <taxon>Actinomycetota</taxon>
        <taxon>Actinomycetes</taxon>
        <taxon>Kitasatosporales</taxon>
        <taxon>Streptomycetaceae</taxon>
        <taxon>Streptomyces</taxon>
    </lineage>
</organism>
<evidence type="ECO:0000256" key="1">
    <source>
        <dbReference type="SAM" id="MobiDB-lite"/>
    </source>
</evidence>
<proteinExistence type="predicted"/>
<name>E2QA62_STRCL</name>
<evidence type="ECO:0000313" key="2">
    <source>
        <dbReference type="EMBL" id="EFG09761.1"/>
    </source>
</evidence>
<keyword evidence="3" id="KW-1185">Reference proteome</keyword>
<protein>
    <submittedName>
        <fullName evidence="2">Uncharacterized protein</fullName>
    </submittedName>
</protein>